<evidence type="ECO:0000313" key="10">
    <source>
        <dbReference type="Proteomes" id="UP001500037"/>
    </source>
</evidence>
<keyword evidence="2" id="KW-1003">Cell membrane</keyword>
<proteinExistence type="predicted"/>
<feature type="compositionally biased region" description="Low complexity" evidence="6">
    <location>
        <begin position="74"/>
        <end position="83"/>
    </location>
</feature>
<keyword evidence="5 7" id="KW-0472">Membrane</keyword>
<accession>A0ABN1WAA5</accession>
<evidence type="ECO:0000256" key="3">
    <source>
        <dbReference type="ARBA" id="ARBA00022692"/>
    </source>
</evidence>
<gene>
    <name evidence="9" type="ORF">GCM10009665_36840</name>
</gene>
<evidence type="ECO:0000256" key="5">
    <source>
        <dbReference type="ARBA" id="ARBA00023136"/>
    </source>
</evidence>
<evidence type="ECO:0000256" key="7">
    <source>
        <dbReference type="SAM" id="Phobius"/>
    </source>
</evidence>
<reference evidence="9 10" key="1">
    <citation type="journal article" date="2019" name="Int. J. Syst. Evol. Microbiol.">
        <title>The Global Catalogue of Microorganisms (GCM) 10K type strain sequencing project: providing services to taxonomists for standard genome sequencing and annotation.</title>
        <authorList>
            <consortium name="The Broad Institute Genomics Platform"/>
            <consortium name="The Broad Institute Genome Sequencing Center for Infectious Disease"/>
            <person name="Wu L."/>
            <person name="Ma J."/>
        </authorList>
    </citation>
    <scope>NUCLEOTIDE SEQUENCE [LARGE SCALE GENOMIC DNA]</scope>
    <source>
        <strain evidence="9 10">JCM 13004</strain>
    </source>
</reference>
<evidence type="ECO:0000259" key="8">
    <source>
        <dbReference type="Pfam" id="PF06271"/>
    </source>
</evidence>
<name>A0ABN1WAA5_9ACTN</name>
<comment type="subcellular location">
    <subcellularLocation>
        <location evidence="1">Cell membrane</location>
        <topology evidence="1">Multi-pass membrane protein</topology>
    </subcellularLocation>
</comment>
<feature type="domain" description="RDD" evidence="8">
    <location>
        <begin position="98"/>
        <end position="224"/>
    </location>
</feature>
<feature type="transmembrane region" description="Helical" evidence="7">
    <location>
        <begin position="133"/>
        <end position="152"/>
    </location>
</feature>
<dbReference type="EMBL" id="BAAALF010000061">
    <property type="protein sequence ID" value="GAA1242713.1"/>
    <property type="molecule type" value="Genomic_DNA"/>
</dbReference>
<dbReference type="Proteomes" id="UP001500037">
    <property type="component" value="Unassembled WGS sequence"/>
</dbReference>
<evidence type="ECO:0000313" key="9">
    <source>
        <dbReference type="EMBL" id="GAA1242713.1"/>
    </source>
</evidence>
<dbReference type="InterPro" id="IPR051791">
    <property type="entry name" value="Pra-immunoreactive"/>
</dbReference>
<evidence type="ECO:0000256" key="1">
    <source>
        <dbReference type="ARBA" id="ARBA00004651"/>
    </source>
</evidence>
<feature type="transmembrane region" description="Helical" evidence="7">
    <location>
        <begin position="107"/>
        <end position="127"/>
    </location>
</feature>
<evidence type="ECO:0000256" key="6">
    <source>
        <dbReference type="SAM" id="MobiDB-lite"/>
    </source>
</evidence>
<sequence>MSTYDPSSPEPEGGGKPSFDKQPPQSGPPSDTPPAPPPAAESPYEGPANGAPPYGGSPFGGGQPYGAPPPPGPSDGSSGSPYGTPAAGPLVGMPPIGSWPHRITARFIDYVIIQVVAFLLVLPFTGFGSRDGWTGGVWLYYGLYLIYEGVMLSRDGQTVGKKVMHVRVAMLVDGSPPTANAAWTRAAVYTLPAVLCCGLWWVVDGMFGVFDKPFRQCIHDKAAKTVAVATP</sequence>
<dbReference type="PANTHER" id="PTHR36115:SF4">
    <property type="entry name" value="MEMBRANE PROTEIN"/>
    <property type="match status" value="1"/>
</dbReference>
<feature type="region of interest" description="Disordered" evidence="6">
    <location>
        <begin position="1"/>
        <end position="86"/>
    </location>
</feature>
<keyword evidence="4 7" id="KW-1133">Transmembrane helix</keyword>
<feature type="compositionally biased region" description="Low complexity" evidence="6">
    <location>
        <begin position="41"/>
        <end position="56"/>
    </location>
</feature>
<dbReference type="PANTHER" id="PTHR36115">
    <property type="entry name" value="PROLINE-RICH ANTIGEN HOMOLOG-RELATED"/>
    <property type="match status" value="1"/>
</dbReference>
<keyword evidence="3 7" id="KW-0812">Transmembrane</keyword>
<evidence type="ECO:0000256" key="4">
    <source>
        <dbReference type="ARBA" id="ARBA00022989"/>
    </source>
</evidence>
<organism evidence="9 10">
    <name type="scientific">Kitasatospora nipponensis</name>
    <dbReference type="NCBI Taxonomy" id="258049"/>
    <lineage>
        <taxon>Bacteria</taxon>
        <taxon>Bacillati</taxon>
        <taxon>Actinomycetota</taxon>
        <taxon>Actinomycetes</taxon>
        <taxon>Kitasatosporales</taxon>
        <taxon>Streptomycetaceae</taxon>
        <taxon>Kitasatospora</taxon>
    </lineage>
</organism>
<feature type="compositionally biased region" description="Pro residues" evidence="6">
    <location>
        <begin position="25"/>
        <end position="40"/>
    </location>
</feature>
<protein>
    <recommendedName>
        <fullName evidence="8">RDD domain-containing protein</fullName>
    </recommendedName>
</protein>
<evidence type="ECO:0000256" key="2">
    <source>
        <dbReference type="ARBA" id="ARBA00022475"/>
    </source>
</evidence>
<feature type="compositionally biased region" description="Low complexity" evidence="6">
    <location>
        <begin position="1"/>
        <end position="11"/>
    </location>
</feature>
<dbReference type="Pfam" id="PF06271">
    <property type="entry name" value="RDD"/>
    <property type="match status" value="1"/>
</dbReference>
<keyword evidence="10" id="KW-1185">Reference proteome</keyword>
<dbReference type="RefSeq" id="WP_344442802.1">
    <property type="nucleotide sequence ID" value="NZ_BAAALF010000061.1"/>
</dbReference>
<dbReference type="InterPro" id="IPR010432">
    <property type="entry name" value="RDD"/>
</dbReference>
<comment type="caution">
    <text evidence="9">The sequence shown here is derived from an EMBL/GenBank/DDBJ whole genome shotgun (WGS) entry which is preliminary data.</text>
</comment>